<gene>
    <name evidence="1" type="ORF">LSALG_LOCUS28440</name>
</gene>
<dbReference type="Proteomes" id="UP001177003">
    <property type="component" value="Chromosome 6"/>
</dbReference>
<name>A0AA35ZAX4_LACSI</name>
<evidence type="ECO:0000313" key="2">
    <source>
        <dbReference type="Proteomes" id="UP001177003"/>
    </source>
</evidence>
<accession>A0AA35ZAX4</accession>
<dbReference type="AlphaFoldDB" id="A0AA35ZAX4"/>
<dbReference type="EMBL" id="OX465082">
    <property type="protein sequence ID" value="CAI9289190.1"/>
    <property type="molecule type" value="Genomic_DNA"/>
</dbReference>
<proteinExistence type="predicted"/>
<organism evidence="1 2">
    <name type="scientific">Lactuca saligna</name>
    <name type="common">Willowleaf lettuce</name>
    <dbReference type="NCBI Taxonomy" id="75948"/>
    <lineage>
        <taxon>Eukaryota</taxon>
        <taxon>Viridiplantae</taxon>
        <taxon>Streptophyta</taxon>
        <taxon>Embryophyta</taxon>
        <taxon>Tracheophyta</taxon>
        <taxon>Spermatophyta</taxon>
        <taxon>Magnoliopsida</taxon>
        <taxon>eudicotyledons</taxon>
        <taxon>Gunneridae</taxon>
        <taxon>Pentapetalae</taxon>
        <taxon>asterids</taxon>
        <taxon>campanulids</taxon>
        <taxon>Asterales</taxon>
        <taxon>Asteraceae</taxon>
        <taxon>Cichorioideae</taxon>
        <taxon>Cichorieae</taxon>
        <taxon>Lactucinae</taxon>
        <taxon>Lactuca</taxon>
    </lineage>
</organism>
<evidence type="ECO:0000313" key="1">
    <source>
        <dbReference type="EMBL" id="CAI9289190.1"/>
    </source>
</evidence>
<keyword evidence="2" id="KW-1185">Reference proteome</keyword>
<reference evidence="1" key="1">
    <citation type="submission" date="2023-04" db="EMBL/GenBank/DDBJ databases">
        <authorList>
            <person name="Vijverberg K."/>
            <person name="Xiong W."/>
            <person name="Schranz E."/>
        </authorList>
    </citation>
    <scope>NUCLEOTIDE SEQUENCE</scope>
</reference>
<sequence length="142" mass="16482">MDYFLKAQESRLRNFFEGVEHKQAERSSIHSKSFGHEIQRLDNVAKEHNKLFIEILNAMNESLHLKVDEIYSWISKEVKKLEESYKLLHGKVDVIVGVITHLPSKVPQTMAKAKLNINEFVDGEIIHQPYVLCPKERTIEGI</sequence>
<protein>
    <submittedName>
        <fullName evidence="1">Uncharacterized protein</fullName>
    </submittedName>
</protein>